<dbReference type="InterPro" id="IPR038765">
    <property type="entry name" value="Papain-like_cys_pep_sf"/>
</dbReference>
<evidence type="ECO:0000259" key="2">
    <source>
        <dbReference type="SMART" id="SM00460"/>
    </source>
</evidence>
<reference evidence="3 4" key="1">
    <citation type="journal article" date="2023" name="ISME J.">
        <title>Cultivation and genomic characterization of novel and ubiquitous marine nitrite-oxidizing bacteria from the Nitrospirales.</title>
        <authorList>
            <person name="Mueller A.J."/>
            <person name="Daebeler A."/>
            <person name="Herbold C.W."/>
            <person name="Kirkegaard R.H."/>
            <person name="Daims H."/>
        </authorList>
    </citation>
    <scope>NUCLEOTIDE SEQUENCE [LARGE SCALE GENOMIC DNA]</scope>
    <source>
        <strain evidence="3 4">EB</strain>
    </source>
</reference>
<evidence type="ECO:0000313" key="3">
    <source>
        <dbReference type="EMBL" id="MDT7043223.1"/>
    </source>
</evidence>
<sequence length="1108" mass="124806">MALHVALNHQTHYIYDRRVSMGPQVIRLRPAPHSRTPIVSYALKIEPKGYFLNWQQDPHGNYLARVVFPNPVKEFHIEVDLVADMVVHNPFDFFLEPHAETVPFEYDEVLEKDLRAYLETSASGPKVDAWVRQWKSISEERTVDFLVRLNQALQSQIQYIVRMEPGVQTPDETLMLGNGSCRDSGWLLVQILRQLGFAARFVSGYLIQLTPDEKSLDGPAGPEQDFTDLHAWAEAYLPGAGWIGMDPTSGLLAGEGHIPLAATPHPGSAAPLSGDVEPCTTDFSYAMSVQRILETPRVTKPYSAEQWHAINQCGQQLEQELVANDVRITIGGEPTFVAMDFPDAAEWNTEAMGPTKRKLATDLIFKLRDRFAPGGLVHFGQGKWYPGEQLPRWAFALYWREDGIPLWKDETLIAGMRAPGRGTLKEAEMLIEGIARRVEVTSEAITPAYEDPWHFLKEERKLPENLDPATNKLDDPMARTRLAQVFERGLGKPKGFVLPIQRWNARDGSRRWHSQPWSTRSKHLFLVPGDSPIGFRLPYSSLPHLDPREYPYIVPTDPFEERGQLPEVEPKRQPFLRGSQGQGEFPQQVMGQTGKDGSGQPVRAALTVESRDDQLWVFLPPVEMVEDYLDLVAAIEDTAAEMHHPVHLEGYTPPHDPRIKVLKVTPDPGVLEVNVQPAGSWSEMVDITMGLYEDAKASRLETEKFMLDGRHIGTCGGNHMVLGGATPKDSPFLRRPDLLRSLVAFWQRHPALSYVFSGLFIGPTSQAPRIDEARHDSLHELELAFQQVPLPGNGARPPAPWLVDRLFRNLLTDVTGNTHRTEICIDKLYSPDGPTGRLGLVEFRAFEMPPHAHMSLVQQLLLLAIAARFWKQPDEGKLVRWGTQLHDRFMLPHFLEEDLWDVLDDLNQQGYPIEKEWFAPHLEFRFPSYGEVSHGSLKLELRLALEPWHVLGEEGAPGGTVRYVDSSVERVQVRVSGITDSRYVVACNGHRVPLISTGRQGEAVGAVRYRAWQPPTCLHPTIGVHSPLVFDVYDTWSQRAVAGCTYHVAHPGGRNFEDYPINAYAAESRRLSRFFPFGHTGGSYAEPQDETRPEFPCTLDLRWTSSGG</sequence>
<dbReference type="Gene3D" id="3.10.620.30">
    <property type="match status" value="1"/>
</dbReference>
<dbReference type="RefSeq" id="WP_313833746.1">
    <property type="nucleotide sequence ID" value="NZ_JAQOUE010000001.1"/>
</dbReference>
<dbReference type="Pfam" id="PF09899">
    <property type="entry name" value="DUF2126"/>
    <property type="match status" value="1"/>
</dbReference>
<organism evidence="3 4">
    <name type="scientific">Candidatus Nitronereus thalassa</name>
    <dbReference type="NCBI Taxonomy" id="3020898"/>
    <lineage>
        <taxon>Bacteria</taxon>
        <taxon>Pseudomonadati</taxon>
        <taxon>Nitrospirota</taxon>
        <taxon>Nitrospiria</taxon>
        <taxon>Nitrospirales</taxon>
        <taxon>Nitrospiraceae</taxon>
        <taxon>Candidatus Nitronereus</taxon>
    </lineage>
</organism>
<dbReference type="PANTHER" id="PTHR33490:SF1">
    <property type="entry name" value="SLL1233 PROTEIN"/>
    <property type="match status" value="1"/>
</dbReference>
<keyword evidence="4" id="KW-1185">Reference proteome</keyword>
<dbReference type="SMART" id="SM00460">
    <property type="entry name" value="TGc"/>
    <property type="match status" value="1"/>
</dbReference>
<dbReference type="InterPro" id="IPR013589">
    <property type="entry name" value="Bac_transglu_N"/>
</dbReference>
<dbReference type="InterPro" id="IPR002931">
    <property type="entry name" value="Transglutaminase-like"/>
</dbReference>
<dbReference type="Proteomes" id="UP001250932">
    <property type="component" value="Unassembled WGS sequence"/>
</dbReference>
<feature type="domain" description="Transglutaminase-like" evidence="2">
    <location>
        <begin position="173"/>
        <end position="249"/>
    </location>
</feature>
<protein>
    <submittedName>
        <fullName evidence="3">Transglutaminase family protein</fullName>
    </submittedName>
</protein>
<feature type="region of interest" description="Disordered" evidence="1">
    <location>
        <begin position="573"/>
        <end position="600"/>
    </location>
</feature>
<evidence type="ECO:0000256" key="1">
    <source>
        <dbReference type="SAM" id="MobiDB-lite"/>
    </source>
</evidence>
<dbReference type="InterPro" id="IPR018667">
    <property type="entry name" value="DUF2126"/>
</dbReference>
<dbReference type="EMBL" id="JAQOUE010000001">
    <property type="protein sequence ID" value="MDT7043223.1"/>
    <property type="molecule type" value="Genomic_DNA"/>
</dbReference>
<dbReference type="Pfam" id="PF01841">
    <property type="entry name" value="Transglut_core"/>
    <property type="match status" value="1"/>
</dbReference>
<accession>A0ABU3KA95</accession>
<proteinExistence type="predicted"/>
<gene>
    <name evidence="3" type="ORF">PPG34_12755</name>
</gene>
<dbReference type="SUPFAM" id="SSF54001">
    <property type="entry name" value="Cysteine proteinases"/>
    <property type="match status" value="1"/>
</dbReference>
<evidence type="ECO:0000313" key="4">
    <source>
        <dbReference type="Proteomes" id="UP001250932"/>
    </source>
</evidence>
<dbReference type="Pfam" id="PF08379">
    <property type="entry name" value="Bact_transglu_N"/>
    <property type="match status" value="1"/>
</dbReference>
<name>A0ABU3KA95_9BACT</name>
<comment type="caution">
    <text evidence="3">The sequence shown here is derived from an EMBL/GenBank/DDBJ whole genome shotgun (WGS) entry which is preliminary data.</text>
</comment>
<dbReference type="PANTHER" id="PTHR33490">
    <property type="entry name" value="BLR5614 PROTEIN-RELATED"/>
    <property type="match status" value="1"/>
</dbReference>